<dbReference type="InterPro" id="IPR036028">
    <property type="entry name" value="SH3-like_dom_sf"/>
</dbReference>
<dbReference type="SUPFAM" id="SSF55021">
    <property type="entry name" value="ACT-like"/>
    <property type="match status" value="1"/>
</dbReference>
<dbReference type="GeneID" id="24132188"/>
<feature type="binding site" evidence="7">
    <location>
        <position position="167"/>
    </location>
    <ligand>
        <name>ATP</name>
        <dbReference type="ChEBI" id="CHEBI:30616"/>
    </ligand>
</feature>
<dbReference type="Pfam" id="PF13840">
    <property type="entry name" value="ACT_7"/>
    <property type="match status" value="1"/>
</dbReference>
<protein>
    <submittedName>
        <fullName evidence="11">STE/STE11 protein kinase</fullName>
    </submittedName>
</protein>
<dbReference type="RefSeq" id="XP_012205379.1">
    <property type="nucleotide sequence ID" value="XM_012349989.1"/>
</dbReference>
<dbReference type="VEuPathDB" id="FungiDB:SPRG_10056"/>
<dbReference type="InterPro" id="IPR011009">
    <property type="entry name" value="Kinase-like_dom_sf"/>
</dbReference>
<dbReference type="PROSITE" id="PS00107">
    <property type="entry name" value="PROTEIN_KINASE_ATP"/>
    <property type="match status" value="1"/>
</dbReference>
<dbReference type="PANTHER" id="PTHR48016:SF56">
    <property type="entry name" value="MAPKK KINASE"/>
    <property type="match status" value="1"/>
</dbReference>
<dbReference type="CDD" id="cd00174">
    <property type="entry name" value="SH3"/>
    <property type="match status" value="1"/>
</dbReference>
<dbReference type="CDD" id="cd06606">
    <property type="entry name" value="STKc_MAPKKK"/>
    <property type="match status" value="1"/>
</dbReference>
<dbReference type="OMA" id="HRYARVD"/>
<proteinExistence type="predicted"/>
<evidence type="ECO:0000256" key="3">
    <source>
        <dbReference type="ARBA" id="ARBA00022741"/>
    </source>
</evidence>
<dbReference type="Pfam" id="PF00018">
    <property type="entry name" value="SH3_1"/>
    <property type="match status" value="1"/>
</dbReference>
<evidence type="ECO:0000256" key="4">
    <source>
        <dbReference type="ARBA" id="ARBA00022777"/>
    </source>
</evidence>
<dbReference type="GO" id="GO:0005524">
    <property type="term" value="F:ATP binding"/>
    <property type="evidence" value="ECO:0007669"/>
    <property type="project" value="UniProtKB-UniRule"/>
</dbReference>
<dbReference type="PANTHER" id="PTHR48016">
    <property type="entry name" value="MAP KINASE KINASE KINASE SSK2-RELATED-RELATED"/>
    <property type="match status" value="1"/>
</dbReference>
<dbReference type="InterPro" id="IPR008271">
    <property type="entry name" value="Ser/Thr_kinase_AS"/>
</dbReference>
<evidence type="ECO:0000313" key="11">
    <source>
        <dbReference type="EMBL" id="KDO23911.1"/>
    </source>
</evidence>
<feature type="domain" description="SH3" evidence="9">
    <location>
        <begin position="550"/>
        <end position="608"/>
    </location>
</feature>
<feature type="domain" description="Protein kinase" evidence="10">
    <location>
        <begin position="138"/>
        <end position="422"/>
    </location>
</feature>
<evidence type="ECO:0000256" key="1">
    <source>
        <dbReference type="ARBA" id="ARBA00022443"/>
    </source>
</evidence>
<dbReference type="PROSITE" id="PS50011">
    <property type="entry name" value="PROTEIN_KINASE_DOM"/>
    <property type="match status" value="1"/>
</dbReference>
<evidence type="ECO:0000313" key="12">
    <source>
        <dbReference type="Proteomes" id="UP000030745"/>
    </source>
</evidence>
<dbReference type="PROSITE" id="PS00108">
    <property type="entry name" value="PROTEIN_KINASE_ST"/>
    <property type="match status" value="1"/>
</dbReference>
<dbReference type="SUPFAM" id="SSF56112">
    <property type="entry name" value="Protein kinase-like (PK-like)"/>
    <property type="match status" value="1"/>
</dbReference>
<reference evidence="11 12" key="1">
    <citation type="journal article" date="2013" name="PLoS Genet.">
        <title>Distinctive expansion of potential virulence genes in the genome of the oomycete fish pathogen Saprolegnia parasitica.</title>
        <authorList>
            <person name="Jiang R.H."/>
            <person name="de Bruijn I."/>
            <person name="Haas B.J."/>
            <person name="Belmonte R."/>
            <person name="Lobach L."/>
            <person name="Christie J."/>
            <person name="van den Ackerveken G."/>
            <person name="Bottin A."/>
            <person name="Bulone V."/>
            <person name="Diaz-Moreno S.M."/>
            <person name="Dumas B."/>
            <person name="Fan L."/>
            <person name="Gaulin E."/>
            <person name="Govers F."/>
            <person name="Grenville-Briggs L.J."/>
            <person name="Horner N.R."/>
            <person name="Levin J.Z."/>
            <person name="Mammella M."/>
            <person name="Meijer H.J."/>
            <person name="Morris P."/>
            <person name="Nusbaum C."/>
            <person name="Oome S."/>
            <person name="Phillips A.J."/>
            <person name="van Rooyen D."/>
            <person name="Rzeszutek E."/>
            <person name="Saraiva M."/>
            <person name="Secombes C.J."/>
            <person name="Seidl M.F."/>
            <person name="Snel B."/>
            <person name="Stassen J.H."/>
            <person name="Sykes S."/>
            <person name="Tripathy S."/>
            <person name="van den Berg H."/>
            <person name="Vega-Arreguin J.C."/>
            <person name="Wawra S."/>
            <person name="Young S.K."/>
            <person name="Zeng Q."/>
            <person name="Dieguez-Uribeondo J."/>
            <person name="Russ C."/>
            <person name="Tyler B.M."/>
            <person name="van West P."/>
        </authorList>
    </citation>
    <scope>NUCLEOTIDE SEQUENCE [LARGE SCALE GENOMIC DNA]</scope>
    <source>
        <strain evidence="11 12">CBS 223.65</strain>
    </source>
</reference>
<dbReference type="InterPro" id="IPR001452">
    <property type="entry name" value="SH3_domain"/>
</dbReference>
<dbReference type="InterPro" id="IPR027795">
    <property type="entry name" value="CASTOR_ACT_dom"/>
</dbReference>
<organism evidence="11 12">
    <name type="scientific">Saprolegnia parasitica (strain CBS 223.65)</name>
    <dbReference type="NCBI Taxonomy" id="695850"/>
    <lineage>
        <taxon>Eukaryota</taxon>
        <taxon>Sar</taxon>
        <taxon>Stramenopiles</taxon>
        <taxon>Oomycota</taxon>
        <taxon>Saprolegniomycetes</taxon>
        <taxon>Saprolegniales</taxon>
        <taxon>Saprolegniaceae</taxon>
        <taxon>Saprolegnia</taxon>
    </lineage>
</organism>
<dbReference type="SUPFAM" id="SSF50044">
    <property type="entry name" value="SH3-domain"/>
    <property type="match status" value="1"/>
</dbReference>
<feature type="region of interest" description="Disordered" evidence="8">
    <location>
        <begin position="526"/>
        <end position="545"/>
    </location>
</feature>
<dbReference type="PROSITE" id="PS50002">
    <property type="entry name" value="SH3"/>
    <property type="match status" value="1"/>
</dbReference>
<dbReference type="InterPro" id="IPR045865">
    <property type="entry name" value="ACT-like_dom_sf"/>
</dbReference>
<dbReference type="Proteomes" id="UP000030745">
    <property type="component" value="Unassembled WGS sequence"/>
</dbReference>
<dbReference type="Gene3D" id="1.10.510.10">
    <property type="entry name" value="Transferase(Phosphotransferase) domain 1"/>
    <property type="match status" value="1"/>
</dbReference>
<evidence type="ECO:0000256" key="5">
    <source>
        <dbReference type="ARBA" id="ARBA00022840"/>
    </source>
</evidence>
<keyword evidence="2" id="KW-0808">Transferase</keyword>
<dbReference type="Gene3D" id="2.30.30.40">
    <property type="entry name" value="SH3 Domains"/>
    <property type="match status" value="1"/>
</dbReference>
<dbReference type="SMART" id="SM00326">
    <property type="entry name" value="SH3"/>
    <property type="match status" value="1"/>
</dbReference>
<evidence type="ECO:0000256" key="2">
    <source>
        <dbReference type="ARBA" id="ARBA00022679"/>
    </source>
</evidence>
<keyword evidence="12" id="KW-1185">Reference proteome</keyword>
<dbReference type="Gene3D" id="3.30.2130.10">
    <property type="entry name" value="VC0802-like"/>
    <property type="match status" value="1"/>
</dbReference>
<dbReference type="KEGG" id="spar:SPRG_10056"/>
<dbReference type="InterPro" id="IPR000719">
    <property type="entry name" value="Prot_kinase_dom"/>
</dbReference>
<dbReference type="InterPro" id="IPR050538">
    <property type="entry name" value="MAP_kinase_kinase_kinase"/>
</dbReference>
<keyword evidence="4 11" id="KW-0418">Kinase</keyword>
<evidence type="ECO:0000256" key="8">
    <source>
        <dbReference type="SAM" id="MobiDB-lite"/>
    </source>
</evidence>
<evidence type="ECO:0000256" key="6">
    <source>
        <dbReference type="PROSITE-ProRule" id="PRU00192"/>
    </source>
</evidence>
<name>A0A067CBJ4_SAPPC</name>
<keyword evidence="5 7" id="KW-0067">ATP-binding</keyword>
<dbReference type="AlphaFoldDB" id="A0A067CBJ4"/>
<accession>A0A067CBJ4</accession>
<dbReference type="Pfam" id="PF00069">
    <property type="entry name" value="Pkinase"/>
    <property type="match status" value="1"/>
</dbReference>
<keyword evidence="1 6" id="KW-0728">SH3 domain</keyword>
<dbReference type="GO" id="GO:0004672">
    <property type="term" value="F:protein kinase activity"/>
    <property type="evidence" value="ECO:0007669"/>
    <property type="project" value="InterPro"/>
</dbReference>
<evidence type="ECO:0000259" key="9">
    <source>
        <dbReference type="PROSITE" id="PS50002"/>
    </source>
</evidence>
<keyword evidence="3 7" id="KW-0547">Nucleotide-binding</keyword>
<gene>
    <name evidence="11" type="ORF">SPRG_10056</name>
</gene>
<sequence>MTFFRSPRLAVHRYARVDAATDASVLAGVAPLLVTAPLTSLAVTADEISVVLPATVPLPTAPSATEDGWVAFKVEGPLDFGLTGILSALTAPLASVGIPVFAISTYDTDYILVKHDKADAAIDTWTTTEVGVIRLVVWQRGKLIGHGRFGKVYVGILLASATMVAVKQLRIQGHVYDDDEVDTAATHGAEVALAKIEQEAAIGQALRHPHIVQYYGAQREGGIYSLFMEYLPMGSVHSLLQTFGPLDESIVCVYTSQLLRGLQYLHAIGLAHRDIKCANLLLSDSGCLKIADFGTAKTSELDPKDGEVDDELFATVGSVRDGIGSPFWMSPEIIRAELGADAWTKSDVWSVGCCVVEMVTGEPPWNTFSNPLTAMFHIASETSAPVLPSHLSPVAHDFVMACLTKDPAQRPTASMLLQHAFSTRFRETSVEPDEPGAWYLYYDWTTNAYEYAYYIVDDGGYWVYRVHGAWDWLLFPLSSVVEIALWWLAAVRFLPPDEVLWDDADPNASVYTVSSPVPYASMPELTTEEPHVPTTSNPTPELAPDETIDATTSYVRVLADYATTTEGELALAEHELIVVKAMDDNGWWLGHKADDPSTAGWFPCTILW</sequence>
<dbReference type="OrthoDB" id="266718at2759"/>
<dbReference type="SMART" id="SM00220">
    <property type="entry name" value="S_TKc"/>
    <property type="match status" value="1"/>
</dbReference>
<dbReference type="EMBL" id="KK583248">
    <property type="protein sequence ID" value="KDO23911.1"/>
    <property type="molecule type" value="Genomic_DNA"/>
</dbReference>
<evidence type="ECO:0000256" key="7">
    <source>
        <dbReference type="PROSITE-ProRule" id="PRU10141"/>
    </source>
</evidence>
<dbReference type="STRING" id="695850.A0A067CBJ4"/>
<evidence type="ECO:0000259" key="10">
    <source>
        <dbReference type="PROSITE" id="PS50011"/>
    </source>
</evidence>
<dbReference type="InterPro" id="IPR017441">
    <property type="entry name" value="Protein_kinase_ATP_BS"/>
</dbReference>